<proteinExistence type="predicted"/>
<protein>
    <submittedName>
        <fullName evidence="1">Uncharacterized protein</fullName>
    </submittedName>
</protein>
<name>A0A818TQX9_9BILA</name>
<sequence>MLIVWQKLLLENFSLLYHESGYGDNYLIYDQELNQFVSQFWIQRNLIFDIEIWEYNNYFVRPFKKRWYEYSIEHSTLAQLTIKYVYTHQLPDVLLNQIKQLMQVIHLLPDLILKKINDLSFYESILRLVCQESLRISALKHASVENMNIQSFLREILNKINENHHEYLHTLCIYITTADNQMIKQLEQMIDDEKLLLNYTIHRQLCNIYLKWK</sequence>
<evidence type="ECO:0000313" key="2">
    <source>
        <dbReference type="Proteomes" id="UP000663881"/>
    </source>
</evidence>
<comment type="caution">
    <text evidence="1">The sequence shown here is derived from an EMBL/GenBank/DDBJ whole genome shotgun (WGS) entry which is preliminary data.</text>
</comment>
<organism evidence="1 2">
    <name type="scientific">Adineta steineri</name>
    <dbReference type="NCBI Taxonomy" id="433720"/>
    <lineage>
        <taxon>Eukaryota</taxon>
        <taxon>Metazoa</taxon>
        <taxon>Spiralia</taxon>
        <taxon>Gnathifera</taxon>
        <taxon>Rotifera</taxon>
        <taxon>Eurotatoria</taxon>
        <taxon>Bdelloidea</taxon>
        <taxon>Adinetida</taxon>
        <taxon>Adinetidae</taxon>
        <taxon>Adineta</taxon>
    </lineage>
</organism>
<evidence type="ECO:0000313" key="1">
    <source>
        <dbReference type="EMBL" id="CAF3686622.1"/>
    </source>
</evidence>
<accession>A0A818TQX9</accession>
<dbReference type="AlphaFoldDB" id="A0A818TQX9"/>
<dbReference type="Proteomes" id="UP000663881">
    <property type="component" value="Unassembled WGS sequence"/>
</dbReference>
<dbReference type="EMBL" id="CAJOAY010000534">
    <property type="protein sequence ID" value="CAF3686622.1"/>
    <property type="molecule type" value="Genomic_DNA"/>
</dbReference>
<reference evidence="1" key="1">
    <citation type="submission" date="2021-02" db="EMBL/GenBank/DDBJ databases">
        <authorList>
            <person name="Nowell W R."/>
        </authorList>
    </citation>
    <scope>NUCLEOTIDE SEQUENCE</scope>
</reference>
<gene>
    <name evidence="1" type="ORF">OKA104_LOCUS11503</name>
</gene>